<evidence type="ECO:0000313" key="1">
    <source>
        <dbReference type="EMBL" id="KRZ42639.1"/>
    </source>
</evidence>
<dbReference type="AlphaFoldDB" id="A0A0V1K5V2"/>
<organism evidence="1 2">
    <name type="scientific">Trichinella pseudospiralis</name>
    <name type="common">Parasitic roundworm</name>
    <dbReference type="NCBI Taxonomy" id="6337"/>
    <lineage>
        <taxon>Eukaryota</taxon>
        <taxon>Metazoa</taxon>
        <taxon>Ecdysozoa</taxon>
        <taxon>Nematoda</taxon>
        <taxon>Enoplea</taxon>
        <taxon>Dorylaimia</taxon>
        <taxon>Trichinellida</taxon>
        <taxon>Trichinellidae</taxon>
        <taxon>Trichinella</taxon>
    </lineage>
</organism>
<accession>A0A0V1K5V2</accession>
<dbReference type="Proteomes" id="UP000054826">
    <property type="component" value="Unassembled WGS sequence"/>
</dbReference>
<protein>
    <submittedName>
        <fullName evidence="1">Uncharacterized protein</fullName>
    </submittedName>
</protein>
<dbReference type="EMBL" id="JYDV01000013">
    <property type="protein sequence ID" value="KRZ42639.1"/>
    <property type="molecule type" value="Genomic_DNA"/>
</dbReference>
<gene>
    <name evidence="1" type="ORF">T4C_9022</name>
</gene>
<sequence length="170" mass="18633">MSELPSERATPSFPFADASGVGLCRLAAQCVHLLVHLHGYASGTLGNVSWPPSFDSSPDVGDRVSDTTVSRTVGLNLRINLIVLNMHFCVAYLQSDTTLNAKKNTVVETIEDKNGIMLFGCHLMYHKWVIVEMFASKRLLVKRNSSFTAVVLNPPPLIKVAVNVPPSKRK</sequence>
<proteinExistence type="predicted"/>
<evidence type="ECO:0000313" key="2">
    <source>
        <dbReference type="Proteomes" id="UP000054826"/>
    </source>
</evidence>
<comment type="caution">
    <text evidence="1">The sequence shown here is derived from an EMBL/GenBank/DDBJ whole genome shotgun (WGS) entry which is preliminary data.</text>
</comment>
<reference evidence="1 2" key="1">
    <citation type="submission" date="2015-01" db="EMBL/GenBank/DDBJ databases">
        <title>Evolution of Trichinella species and genotypes.</title>
        <authorList>
            <person name="Korhonen P.K."/>
            <person name="Edoardo P."/>
            <person name="Giuseppe L.R."/>
            <person name="Gasser R.B."/>
        </authorList>
    </citation>
    <scope>NUCLEOTIDE SEQUENCE [LARGE SCALE GENOMIC DNA]</scope>
    <source>
        <strain evidence="1">ISS176</strain>
    </source>
</reference>
<name>A0A0V1K5V2_TRIPS</name>